<evidence type="ECO:0000259" key="1">
    <source>
        <dbReference type="Pfam" id="PF05193"/>
    </source>
</evidence>
<dbReference type="PANTHER" id="PTHR11851">
    <property type="entry name" value="METALLOPROTEASE"/>
    <property type="match status" value="1"/>
</dbReference>
<dbReference type="EMBL" id="CP144914">
    <property type="protein sequence ID" value="WWD78607.1"/>
    <property type="molecule type" value="Genomic_DNA"/>
</dbReference>
<proteinExistence type="predicted"/>
<keyword evidence="3" id="KW-1185">Reference proteome</keyword>
<dbReference type="InterPro" id="IPR007863">
    <property type="entry name" value="Peptidase_M16_C"/>
</dbReference>
<evidence type="ECO:0000313" key="3">
    <source>
        <dbReference type="Proteomes" id="UP000321816"/>
    </source>
</evidence>
<dbReference type="RefSeq" id="WP_246125536.1">
    <property type="nucleotide sequence ID" value="NZ_CP144914.1"/>
</dbReference>
<dbReference type="SUPFAM" id="SSF63411">
    <property type="entry name" value="LuxS/MPP-like metallohydrolase"/>
    <property type="match status" value="2"/>
</dbReference>
<accession>A0AAJ8LS39</accession>
<dbReference type="GO" id="GO:0046872">
    <property type="term" value="F:metal ion binding"/>
    <property type="evidence" value="ECO:0007669"/>
    <property type="project" value="InterPro"/>
</dbReference>
<organism evidence="2 3">
    <name type="scientific">Alkalicoccus halolimnae</name>
    <dbReference type="NCBI Taxonomy" id="1667239"/>
    <lineage>
        <taxon>Bacteria</taxon>
        <taxon>Bacillati</taxon>
        <taxon>Bacillota</taxon>
        <taxon>Bacilli</taxon>
        <taxon>Bacillales</taxon>
        <taxon>Bacillaceae</taxon>
        <taxon>Alkalicoccus</taxon>
    </lineage>
</organism>
<feature type="domain" description="Peptidase M16 C-terminal" evidence="1">
    <location>
        <begin position="179"/>
        <end position="353"/>
    </location>
</feature>
<reference evidence="2 3" key="1">
    <citation type="submission" date="2024-01" db="EMBL/GenBank/DDBJ databases">
        <title>Complete Genome Sequence of Alkalicoccus halolimnae BZ-SZ-XJ29T, a Moderately Halophilic Bacterium Isolated from a Salt Lake.</title>
        <authorList>
            <person name="Zhao B."/>
        </authorList>
    </citation>
    <scope>NUCLEOTIDE SEQUENCE [LARGE SCALE GENOMIC DNA]</scope>
    <source>
        <strain evidence="2 3">BZ-SZ-XJ29</strain>
    </source>
</reference>
<dbReference type="Gene3D" id="3.30.830.10">
    <property type="entry name" value="Metalloenzyme, LuxS/M16 peptidase-like"/>
    <property type="match status" value="2"/>
</dbReference>
<name>A0AAJ8LS39_9BACI</name>
<protein>
    <submittedName>
        <fullName evidence="2">Pitrilysin family protein</fullName>
    </submittedName>
</protein>
<evidence type="ECO:0000313" key="2">
    <source>
        <dbReference type="EMBL" id="WWD78607.1"/>
    </source>
</evidence>
<sequence>MGNFTVQSIKTHVSPVDTFKTTTFVMQLRTPLNKKTATERALLPAVLERGSFHFPSRQHIQGALEELYGAHFTADVVKKGEHHVMTFRMEVANEKFLTDTTPLTGRAIQLLASVLLYPLVENDSFSEQAVEEEKRSHRQKIASVYDDKMRYANMRLTEEMCRDEPYSVPVLGYEKELDSINGQSLYKAYKKLLKEAAFDFYVVGDVEEKNIKAFMNEYMLLKDNNPLPYKLETEKVAEEARIVKEKQDVQQGKLHIGYRTNVVFGDPDYFPLQVFNSLFGGSPHSKLFINVREKANLAYYAASRVESHKGLIIVLAGIDSGKFEEASEIIDKQLSEMQKGSFTEEDIDQTKAVLKNQILETIDVPRGRIELEYHGAIIGRDISAEDWIKAIDKVTKEDMLRAGENIIKDTTYFLHGEGGDK</sequence>
<dbReference type="AlphaFoldDB" id="A0AAJ8LS39"/>
<dbReference type="Proteomes" id="UP000321816">
    <property type="component" value="Chromosome"/>
</dbReference>
<dbReference type="KEGG" id="ahal:FTX54_009180"/>
<dbReference type="NCBIfam" id="NF047422">
    <property type="entry name" value="YfmF_fam"/>
    <property type="match status" value="1"/>
</dbReference>
<dbReference type="PANTHER" id="PTHR11851:SF186">
    <property type="entry name" value="INACTIVE METALLOPROTEASE YMFF-RELATED"/>
    <property type="match status" value="1"/>
</dbReference>
<dbReference type="InterPro" id="IPR011249">
    <property type="entry name" value="Metalloenz_LuxS/M16"/>
</dbReference>
<dbReference type="Pfam" id="PF05193">
    <property type="entry name" value="Peptidase_M16_C"/>
    <property type="match status" value="1"/>
</dbReference>
<dbReference type="InterPro" id="IPR050361">
    <property type="entry name" value="MPP/UQCRC_Complex"/>
</dbReference>
<gene>
    <name evidence="2" type="ORF">FTX54_009180</name>
</gene>